<evidence type="ECO:0000313" key="3">
    <source>
        <dbReference type="Proteomes" id="UP000250235"/>
    </source>
</evidence>
<feature type="compositionally biased region" description="Polar residues" evidence="1">
    <location>
        <begin position="1"/>
        <end position="14"/>
    </location>
</feature>
<sequence>MTLRGSGSCSNQLEDSLHSSQRRDHFKGPLRAPLLRGHSSRDLRASRGRSSRRPAPLDLEGTRSARSAVSSIQDLEGLDHADATTAGGQCIFLGIVLGGDRPQIEHAGPLGSLGLNGAGETADEYIPTHAFGLPAPAASGRSLTDWSTPRSSRFPLTTPWLVTWLGRPVRSMQREWPHRTLHGRELTLGPPMNEPSPPNNGPLNDLPRATMNHTQLRLVLCEELLRLDEQSRAMVNAGQRSCACDWLCWYVVTGTRRGKRCALFCVLRLDDQQLVLRIEHPMRRRLDKLVRRRFEDQSMVCLVIDFSVRSTGCPAFVF</sequence>
<feature type="region of interest" description="Disordered" evidence="1">
    <location>
        <begin position="1"/>
        <end position="66"/>
    </location>
</feature>
<keyword evidence="3" id="KW-1185">Reference proteome</keyword>
<organism evidence="2 3">
    <name type="scientific">Dorcoceras hygrometricum</name>
    <dbReference type="NCBI Taxonomy" id="472368"/>
    <lineage>
        <taxon>Eukaryota</taxon>
        <taxon>Viridiplantae</taxon>
        <taxon>Streptophyta</taxon>
        <taxon>Embryophyta</taxon>
        <taxon>Tracheophyta</taxon>
        <taxon>Spermatophyta</taxon>
        <taxon>Magnoliopsida</taxon>
        <taxon>eudicotyledons</taxon>
        <taxon>Gunneridae</taxon>
        <taxon>Pentapetalae</taxon>
        <taxon>asterids</taxon>
        <taxon>lamiids</taxon>
        <taxon>Lamiales</taxon>
        <taxon>Gesneriaceae</taxon>
        <taxon>Didymocarpoideae</taxon>
        <taxon>Trichosporeae</taxon>
        <taxon>Loxocarpinae</taxon>
        <taxon>Dorcoceras</taxon>
    </lineage>
</organism>
<evidence type="ECO:0000256" key="1">
    <source>
        <dbReference type="SAM" id="MobiDB-lite"/>
    </source>
</evidence>
<protein>
    <submittedName>
        <fullName evidence="2">Uncharacterized protein</fullName>
    </submittedName>
</protein>
<dbReference type="AlphaFoldDB" id="A0A2Z7B926"/>
<accession>A0A2Z7B926</accession>
<dbReference type="EMBL" id="KV010135">
    <property type="protein sequence ID" value="KZV28396.1"/>
    <property type="molecule type" value="Genomic_DNA"/>
</dbReference>
<dbReference type="Proteomes" id="UP000250235">
    <property type="component" value="Unassembled WGS sequence"/>
</dbReference>
<feature type="compositionally biased region" description="Basic and acidic residues" evidence="1">
    <location>
        <begin position="15"/>
        <end position="27"/>
    </location>
</feature>
<evidence type="ECO:0000313" key="2">
    <source>
        <dbReference type="EMBL" id="KZV28396.1"/>
    </source>
</evidence>
<gene>
    <name evidence="2" type="ORF">F511_40445</name>
</gene>
<reference evidence="2 3" key="1">
    <citation type="journal article" date="2015" name="Proc. Natl. Acad. Sci. U.S.A.">
        <title>The resurrection genome of Boea hygrometrica: A blueprint for survival of dehydration.</title>
        <authorList>
            <person name="Xiao L."/>
            <person name="Yang G."/>
            <person name="Zhang L."/>
            <person name="Yang X."/>
            <person name="Zhao S."/>
            <person name="Ji Z."/>
            <person name="Zhou Q."/>
            <person name="Hu M."/>
            <person name="Wang Y."/>
            <person name="Chen M."/>
            <person name="Xu Y."/>
            <person name="Jin H."/>
            <person name="Xiao X."/>
            <person name="Hu G."/>
            <person name="Bao F."/>
            <person name="Hu Y."/>
            <person name="Wan P."/>
            <person name="Li L."/>
            <person name="Deng X."/>
            <person name="Kuang T."/>
            <person name="Xiang C."/>
            <person name="Zhu J.K."/>
            <person name="Oliver M.J."/>
            <person name="He Y."/>
        </authorList>
    </citation>
    <scope>NUCLEOTIDE SEQUENCE [LARGE SCALE GENOMIC DNA]</scope>
    <source>
        <strain evidence="3">cv. XS01</strain>
    </source>
</reference>
<name>A0A2Z7B926_9LAMI</name>
<proteinExistence type="predicted"/>